<keyword evidence="1" id="KW-0732">Signal</keyword>
<dbReference type="RefSeq" id="WP_149836069.1">
    <property type="nucleotide sequence ID" value="NZ_VUOC01000001.1"/>
</dbReference>
<evidence type="ECO:0000313" key="2">
    <source>
        <dbReference type="EMBL" id="KAA2244672.1"/>
    </source>
</evidence>
<comment type="caution">
    <text evidence="2">The sequence shown here is derived from an EMBL/GenBank/DDBJ whole genome shotgun (WGS) entry which is preliminary data.</text>
</comment>
<feature type="chain" id="PRO_5023048065" description="DUF1735 domain-containing protein" evidence="1">
    <location>
        <begin position="23"/>
        <end position="172"/>
    </location>
</feature>
<sequence length="172" mass="18461">MKKILNKITFFALLATMFTACSKDFTDDLVKDNKPEIPVTFDGATTYGFNPYYKLKLSGDGVIKITMSIPSNASVKIKEVTRAIAGATSITPGNVTNAAITSYLDAPVTVNGTTVTITTSITEWNSKLTGAGNVIPATVTAGTLVERAMMFLLTMEDNSTIVPVQCRLRIEP</sequence>
<organism evidence="2 3">
    <name type="scientific">Chitinophaga agrisoli</name>
    <dbReference type="NCBI Taxonomy" id="2607653"/>
    <lineage>
        <taxon>Bacteria</taxon>
        <taxon>Pseudomonadati</taxon>
        <taxon>Bacteroidota</taxon>
        <taxon>Chitinophagia</taxon>
        <taxon>Chitinophagales</taxon>
        <taxon>Chitinophagaceae</taxon>
        <taxon>Chitinophaga</taxon>
    </lineage>
</organism>
<accession>A0A5B2W1W9</accession>
<keyword evidence="3" id="KW-1185">Reference proteome</keyword>
<name>A0A5B2W1W9_9BACT</name>
<feature type="signal peptide" evidence="1">
    <location>
        <begin position="1"/>
        <end position="22"/>
    </location>
</feature>
<proteinExistence type="predicted"/>
<dbReference type="PROSITE" id="PS51257">
    <property type="entry name" value="PROKAR_LIPOPROTEIN"/>
    <property type="match status" value="1"/>
</dbReference>
<evidence type="ECO:0008006" key="4">
    <source>
        <dbReference type="Google" id="ProtNLM"/>
    </source>
</evidence>
<protein>
    <recommendedName>
        <fullName evidence="4">DUF1735 domain-containing protein</fullName>
    </recommendedName>
</protein>
<reference evidence="2 3" key="2">
    <citation type="submission" date="2019-09" db="EMBL/GenBank/DDBJ databases">
        <authorList>
            <person name="Jin C."/>
        </authorList>
    </citation>
    <scope>NUCLEOTIDE SEQUENCE [LARGE SCALE GENOMIC DNA]</scope>
    <source>
        <strain evidence="2 3">BN140078</strain>
    </source>
</reference>
<dbReference type="Proteomes" id="UP000324611">
    <property type="component" value="Unassembled WGS sequence"/>
</dbReference>
<reference evidence="2 3" key="1">
    <citation type="submission" date="2019-09" db="EMBL/GenBank/DDBJ databases">
        <title>Chitinophaga ginsengihumi sp. nov., isolated from soil of ginseng rhizosphere.</title>
        <authorList>
            <person name="Lee J."/>
        </authorList>
    </citation>
    <scope>NUCLEOTIDE SEQUENCE [LARGE SCALE GENOMIC DNA]</scope>
    <source>
        <strain evidence="2 3">BN140078</strain>
    </source>
</reference>
<evidence type="ECO:0000313" key="3">
    <source>
        <dbReference type="Proteomes" id="UP000324611"/>
    </source>
</evidence>
<dbReference type="AlphaFoldDB" id="A0A5B2W1W9"/>
<dbReference type="EMBL" id="VUOC01000001">
    <property type="protein sequence ID" value="KAA2244672.1"/>
    <property type="molecule type" value="Genomic_DNA"/>
</dbReference>
<gene>
    <name evidence="2" type="ORF">F0L74_01480</name>
</gene>
<evidence type="ECO:0000256" key="1">
    <source>
        <dbReference type="SAM" id="SignalP"/>
    </source>
</evidence>